<evidence type="ECO:0000256" key="1">
    <source>
        <dbReference type="SAM" id="MobiDB-lite"/>
    </source>
</evidence>
<evidence type="ECO:0000313" key="3">
    <source>
        <dbReference type="Proteomes" id="UP000650833"/>
    </source>
</evidence>
<sequence>MIVFEKISITKNAFQNQASTLSAITSDTTSSDEQDDDEKDIIVQSDDQGSDDNNDNDDEDDDEQDSNTAPICECGRELDSGWKCSHCRRQCSICNRSLSIDIEEYCERCFRLCTFHGLYSITFGSIECQQCNNN</sequence>
<evidence type="ECO:0000313" key="2">
    <source>
        <dbReference type="EMBL" id="KAG2196117.1"/>
    </source>
</evidence>
<dbReference type="Proteomes" id="UP000650833">
    <property type="component" value="Unassembled WGS sequence"/>
</dbReference>
<name>A0A8H7UW13_9FUNG</name>
<dbReference type="AlphaFoldDB" id="A0A8H7UW13"/>
<proteinExistence type="predicted"/>
<dbReference type="OrthoDB" id="2217043at2759"/>
<reference evidence="2" key="1">
    <citation type="submission" date="2020-12" db="EMBL/GenBank/DDBJ databases">
        <title>Metabolic potential, ecology and presence of endohyphal bacteria is reflected in genomic diversity of Mucoromycotina.</title>
        <authorList>
            <person name="Muszewska A."/>
            <person name="Okrasinska A."/>
            <person name="Steczkiewicz K."/>
            <person name="Drgas O."/>
            <person name="Orlowska M."/>
            <person name="Perlinska-Lenart U."/>
            <person name="Aleksandrzak-Piekarczyk T."/>
            <person name="Szatraj K."/>
            <person name="Zielenkiewicz U."/>
            <person name="Pilsyk S."/>
            <person name="Malc E."/>
            <person name="Mieczkowski P."/>
            <person name="Kruszewska J.S."/>
            <person name="Biernat P."/>
            <person name="Pawlowska J."/>
        </authorList>
    </citation>
    <scope>NUCLEOTIDE SEQUENCE</scope>
    <source>
        <strain evidence="2">CBS 226.32</strain>
    </source>
</reference>
<feature type="region of interest" description="Disordered" evidence="1">
    <location>
        <begin position="21"/>
        <end position="69"/>
    </location>
</feature>
<keyword evidence="3" id="KW-1185">Reference proteome</keyword>
<protein>
    <submittedName>
        <fullName evidence="2">Uncharacterized protein</fullName>
    </submittedName>
</protein>
<accession>A0A8H7UW13</accession>
<comment type="caution">
    <text evidence="2">The sequence shown here is derived from an EMBL/GenBank/DDBJ whole genome shotgun (WGS) entry which is preliminary data.</text>
</comment>
<dbReference type="EMBL" id="JAEPRC010000493">
    <property type="protein sequence ID" value="KAG2196117.1"/>
    <property type="molecule type" value="Genomic_DNA"/>
</dbReference>
<organism evidence="2 3">
    <name type="scientific">Mucor plumbeus</name>
    <dbReference type="NCBI Taxonomy" id="97098"/>
    <lineage>
        <taxon>Eukaryota</taxon>
        <taxon>Fungi</taxon>
        <taxon>Fungi incertae sedis</taxon>
        <taxon>Mucoromycota</taxon>
        <taxon>Mucoromycotina</taxon>
        <taxon>Mucoromycetes</taxon>
        <taxon>Mucorales</taxon>
        <taxon>Mucorineae</taxon>
        <taxon>Mucoraceae</taxon>
        <taxon>Mucor</taxon>
    </lineage>
</organism>
<gene>
    <name evidence="2" type="ORF">INT46_005314</name>
</gene>
<feature type="compositionally biased region" description="Acidic residues" evidence="1">
    <location>
        <begin position="48"/>
        <end position="65"/>
    </location>
</feature>
<feature type="compositionally biased region" description="Acidic residues" evidence="1">
    <location>
        <begin position="30"/>
        <end position="39"/>
    </location>
</feature>